<organism evidence="3 4">
    <name type="scientific">Magnetospirillum moscoviense</name>
    <dbReference type="NCBI Taxonomy" id="1437059"/>
    <lineage>
        <taxon>Bacteria</taxon>
        <taxon>Pseudomonadati</taxon>
        <taxon>Pseudomonadota</taxon>
        <taxon>Alphaproteobacteria</taxon>
        <taxon>Rhodospirillales</taxon>
        <taxon>Rhodospirillaceae</taxon>
        <taxon>Magnetospirillum</taxon>
    </lineage>
</organism>
<evidence type="ECO:0000256" key="2">
    <source>
        <dbReference type="SAM" id="Phobius"/>
    </source>
</evidence>
<protein>
    <submittedName>
        <fullName evidence="3">Uncharacterized protein</fullName>
    </submittedName>
</protein>
<gene>
    <name evidence="3" type="ORF">A6A05_08380</name>
</gene>
<name>A0A178MZ83_9PROT</name>
<feature type="transmembrane region" description="Helical" evidence="2">
    <location>
        <begin position="142"/>
        <end position="167"/>
    </location>
</feature>
<feature type="compositionally biased region" description="Basic and acidic residues" evidence="1">
    <location>
        <begin position="229"/>
        <end position="240"/>
    </location>
</feature>
<comment type="caution">
    <text evidence="3">The sequence shown here is derived from an EMBL/GenBank/DDBJ whole genome shotgun (WGS) entry which is preliminary data.</text>
</comment>
<feature type="transmembrane region" description="Helical" evidence="2">
    <location>
        <begin position="187"/>
        <end position="210"/>
    </location>
</feature>
<keyword evidence="2" id="KW-0812">Transmembrane</keyword>
<evidence type="ECO:0000313" key="4">
    <source>
        <dbReference type="Proteomes" id="UP000078543"/>
    </source>
</evidence>
<accession>A0A178MZ83</accession>
<keyword evidence="2" id="KW-0472">Membrane</keyword>
<feature type="transmembrane region" description="Helical" evidence="2">
    <location>
        <begin position="36"/>
        <end position="53"/>
    </location>
</feature>
<evidence type="ECO:0000256" key="1">
    <source>
        <dbReference type="SAM" id="MobiDB-lite"/>
    </source>
</evidence>
<feature type="transmembrane region" description="Helical" evidence="2">
    <location>
        <begin position="65"/>
        <end position="82"/>
    </location>
</feature>
<dbReference type="Proteomes" id="UP000078543">
    <property type="component" value="Unassembled WGS sequence"/>
</dbReference>
<feature type="region of interest" description="Disordered" evidence="1">
    <location>
        <begin position="220"/>
        <end position="246"/>
    </location>
</feature>
<evidence type="ECO:0000313" key="3">
    <source>
        <dbReference type="EMBL" id="OAN55391.1"/>
    </source>
</evidence>
<keyword evidence="2" id="KW-1133">Transmembrane helix</keyword>
<dbReference type="AlphaFoldDB" id="A0A178MZ83"/>
<dbReference type="EMBL" id="LWQU01000103">
    <property type="protein sequence ID" value="OAN55391.1"/>
    <property type="molecule type" value="Genomic_DNA"/>
</dbReference>
<sequence>MERPGPFLRCVAPWLAVAIVARLAAATPAPGPSIGFALQALAIGAFATAWMRQVALDEQPVRFGFGLRALLVAVIYQVALMFESFPRPFLELLLDGIKDGPMLAVAGVQIFQLLIGCFFLVLPHVALSKKGEAGGNRLQLMVLAGGLGVGLGYVLCGLPFLVMNMLWDEAAVTLPTEGLPGVAVDAVRLMISFAGIGVASAFFAQVWMVLQGVNPFVNQTPPADTEADSEPKAKRTERLNKLTKKK</sequence>
<feature type="transmembrane region" description="Helical" evidence="2">
    <location>
        <begin position="102"/>
        <end position="122"/>
    </location>
</feature>
<keyword evidence="4" id="KW-1185">Reference proteome</keyword>
<reference evidence="3 4" key="1">
    <citation type="submission" date="2016-04" db="EMBL/GenBank/DDBJ databases">
        <title>Draft genome sequence of freshwater magnetotactic bacteria Magnetospirillum marisnigri SP-1 and Magnetospirillum moscoviense BB-1.</title>
        <authorList>
            <person name="Koziaeva V."/>
            <person name="Dziuba M.V."/>
            <person name="Ivanov T.M."/>
            <person name="Kuznetsov B."/>
            <person name="Grouzdev D.S."/>
        </authorList>
    </citation>
    <scope>NUCLEOTIDE SEQUENCE [LARGE SCALE GENOMIC DNA]</scope>
    <source>
        <strain evidence="3 4">BB-1</strain>
    </source>
</reference>
<proteinExistence type="predicted"/>